<evidence type="ECO:0000256" key="12">
    <source>
        <dbReference type="SAM" id="Phobius"/>
    </source>
</evidence>
<feature type="repeat" description="Solcar" evidence="10">
    <location>
        <begin position="139"/>
        <end position="232"/>
    </location>
</feature>
<keyword evidence="4 10" id="KW-0812">Transmembrane</keyword>
<comment type="subcellular location">
    <subcellularLocation>
        <location evidence="1">Mitochondrion inner membrane</location>
        <topology evidence="1">Multi-pass membrane protein</topology>
    </subcellularLocation>
</comment>
<evidence type="ECO:0000256" key="1">
    <source>
        <dbReference type="ARBA" id="ARBA00004448"/>
    </source>
</evidence>
<organism evidence="13 14">
    <name type="scientific">Lachancea quebecensis</name>
    <dbReference type="NCBI Taxonomy" id="1654605"/>
    <lineage>
        <taxon>Eukaryota</taxon>
        <taxon>Fungi</taxon>
        <taxon>Dikarya</taxon>
        <taxon>Ascomycota</taxon>
        <taxon>Saccharomycotina</taxon>
        <taxon>Saccharomycetes</taxon>
        <taxon>Saccharomycetales</taxon>
        <taxon>Saccharomycetaceae</taxon>
        <taxon>Lachancea</taxon>
    </lineage>
</organism>
<dbReference type="PROSITE" id="PS50920">
    <property type="entry name" value="SOLCAR"/>
    <property type="match status" value="3"/>
</dbReference>
<dbReference type="PANTHER" id="PTHR45760:SF2">
    <property type="entry name" value="FI19922P1-RELATED"/>
    <property type="match status" value="1"/>
</dbReference>
<name>A0A0P1KRR5_9SACH</name>
<evidence type="ECO:0000256" key="11">
    <source>
        <dbReference type="RuleBase" id="RU000488"/>
    </source>
</evidence>
<protein>
    <submittedName>
        <fullName evidence="13">LAQU0S05e05996g1_1</fullName>
    </submittedName>
</protein>
<keyword evidence="9 10" id="KW-0472">Membrane</keyword>
<evidence type="ECO:0000313" key="13">
    <source>
        <dbReference type="EMBL" id="CUS22466.1"/>
    </source>
</evidence>
<dbReference type="Pfam" id="PF00153">
    <property type="entry name" value="Mito_carr"/>
    <property type="match status" value="3"/>
</dbReference>
<dbReference type="Gene3D" id="1.50.40.10">
    <property type="entry name" value="Mitochondrial carrier domain"/>
    <property type="match status" value="2"/>
</dbReference>
<dbReference type="InterPro" id="IPR045315">
    <property type="entry name" value="Mtm1-like"/>
</dbReference>
<dbReference type="InterPro" id="IPR018108">
    <property type="entry name" value="MCP_transmembrane"/>
</dbReference>
<evidence type="ECO:0000256" key="10">
    <source>
        <dbReference type="PROSITE-ProRule" id="PRU00282"/>
    </source>
</evidence>
<keyword evidence="3 11" id="KW-0813">Transport</keyword>
<dbReference type="AlphaFoldDB" id="A0A0P1KRR5"/>
<dbReference type="PANTHER" id="PTHR45760">
    <property type="entry name" value="FI19922P1-RELATED"/>
    <property type="match status" value="1"/>
</dbReference>
<dbReference type="Proteomes" id="UP000236544">
    <property type="component" value="Unassembled WGS sequence"/>
</dbReference>
<evidence type="ECO:0000256" key="4">
    <source>
        <dbReference type="ARBA" id="ARBA00022692"/>
    </source>
</evidence>
<keyword evidence="14" id="KW-1185">Reference proteome</keyword>
<evidence type="ECO:0000313" key="14">
    <source>
        <dbReference type="Proteomes" id="UP000236544"/>
    </source>
</evidence>
<comment type="similarity">
    <text evidence="2 11">Belongs to the mitochondrial carrier (TC 2.A.29) family.</text>
</comment>
<sequence>MSNEKKEGIGLKERLLSAVAGSLLTSLILTPMDVVRIRLQQQQMLPNCECDANGKLSLKTVAPKGVFWQDACFADVHCQTSSVNYNSTWDAFTKIARIEGTRSLWRGLSITLVMAVPANMVYFIGYESLRDNSILQNGYARLNPLVCGAIARVLAATTVAPLELFRTRLQSIPRSSPNSTAAMMAKDLIKESRYEISRVGYRALFRGLEITLWRDVPFSSIYWGCYEFYKSNISIKSDWSIVNSSNSNWNHFVNSFVGGSFGGAVAAILTHPFDVGKTRMQISFLNNTPGKSPSKNMFKYLNQIRKSEGLGALYTGLVPRVIKIAPSCAIMISTYEVCKRLFST</sequence>
<keyword evidence="7 12" id="KW-1133">Transmembrane helix</keyword>
<feature type="repeat" description="Solcar" evidence="10">
    <location>
        <begin position="12"/>
        <end position="132"/>
    </location>
</feature>
<dbReference type="InterPro" id="IPR023395">
    <property type="entry name" value="MCP_dom_sf"/>
</dbReference>
<dbReference type="SUPFAM" id="SSF103506">
    <property type="entry name" value="Mitochondrial carrier"/>
    <property type="match status" value="1"/>
</dbReference>
<evidence type="ECO:0000256" key="7">
    <source>
        <dbReference type="ARBA" id="ARBA00022989"/>
    </source>
</evidence>
<evidence type="ECO:0000256" key="8">
    <source>
        <dbReference type="ARBA" id="ARBA00023128"/>
    </source>
</evidence>
<dbReference type="OrthoDB" id="1747031at2759"/>
<evidence type="ECO:0000256" key="9">
    <source>
        <dbReference type="ARBA" id="ARBA00023136"/>
    </source>
</evidence>
<keyword evidence="5" id="KW-0677">Repeat</keyword>
<keyword evidence="8" id="KW-0496">Mitochondrion</keyword>
<feature type="repeat" description="Solcar" evidence="10">
    <location>
        <begin position="250"/>
        <end position="341"/>
    </location>
</feature>
<feature type="transmembrane region" description="Helical" evidence="12">
    <location>
        <begin position="15"/>
        <end position="35"/>
    </location>
</feature>
<keyword evidence="6" id="KW-0999">Mitochondrion inner membrane</keyword>
<evidence type="ECO:0000256" key="5">
    <source>
        <dbReference type="ARBA" id="ARBA00022737"/>
    </source>
</evidence>
<reference evidence="14" key="1">
    <citation type="submission" date="2015-10" db="EMBL/GenBank/DDBJ databases">
        <authorList>
            <person name="Devillers H."/>
        </authorList>
    </citation>
    <scope>NUCLEOTIDE SEQUENCE [LARGE SCALE GENOMIC DNA]</scope>
</reference>
<dbReference type="GO" id="GO:0005743">
    <property type="term" value="C:mitochondrial inner membrane"/>
    <property type="evidence" value="ECO:0007669"/>
    <property type="project" value="UniProtKB-SubCell"/>
</dbReference>
<proteinExistence type="inferred from homology"/>
<accession>A0A0P1KRR5</accession>
<feature type="transmembrane region" description="Helical" evidence="12">
    <location>
        <begin position="104"/>
        <end position="125"/>
    </location>
</feature>
<evidence type="ECO:0000256" key="3">
    <source>
        <dbReference type="ARBA" id="ARBA00022448"/>
    </source>
</evidence>
<gene>
    <name evidence="13" type="ORF">LAQU0_S05e05996g</name>
</gene>
<evidence type="ECO:0000256" key="6">
    <source>
        <dbReference type="ARBA" id="ARBA00022792"/>
    </source>
</evidence>
<dbReference type="GO" id="GO:1990542">
    <property type="term" value="P:mitochondrial transmembrane transport"/>
    <property type="evidence" value="ECO:0007669"/>
    <property type="project" value="InterPro"/>
</dbReference>
<evidence type="ECO:0000256" key="2">
    <source>
        <dbReference type="ARBA" id="ARBA00006375"/>
    </source>
</evidence>
<dbReference type="EMBL" id="LN890537">
    <property type="protein sequence ID" value="CUS22466.1"/>
    <property type="molecule type" value="Genomic_DNA"/>
</dbReference>